<dbReference type="Gene3D" id="1.10.357.10">
    <property type="entry name" value="Tetracycline Repressor, domain 2"/>
    <property type="match status" value="1"/>
</dbReference>
<name>A0A1W2E9S5_KIBAR</name>
<accession>A0A1W2E9S5</accession>
<dbReference type="AlphaFoldDB" id="A0A1W2E9S5"/>
<evidence type="ECO:0000259" key="5">
    <source>
        <dbReference type="PROSITE" id="PS50977"/>
    </source>
</evidence>
<evidence type="ECO:0000256" key="4">
    <source>
        <dbReference type="PROSITE-ProRule" id="PRU00335"/>
    </source>
</evidence>
<dbReference type="GO" id="GO:0003677">
    <property type="term" value="F:DNA binding"/>
    <property type="evidence" value="ECO:0007669"/>
    <property type="project" value="UniProtKB-UniRule"/>
</dbReference>
<evidence type="ECO:0000313" key="6">
    <source>
        <dbReference type="EMBL" id="SMD06182.1"/>
    </source>
</evidence>
<dbReference type="SUPFAM" id="SSF48498">
    <property type="entry name" value="Tetracyclin repressor-like, C-terminal domain"/>
    <property type="match status" value="1"/>
</dbReference>
<dbReference type="Pfam" id="PF16925">
    <property type="entry name" value="TetR_C_13"/>
    <property type="match status" value="1"/>
</dbReference>
<dbReference type="PANTHER" id="PTHR47506">
    <property type="entry name" value="TRANSCRIPTIONAL REGULATORY PROTEIN"/>
    <property type="match status" value="1"/>
</dbReference>
<proteinExistence type="predicted"/>
<gene>
    <name evidence="6" type="ORF">SAMN05661093_04064</name>
</gene>
<feature type="domain" description="HTH tetR-type" evidence="5">
    <location>
        <begin position="6"/>
        <end position="66"/>
    </location>
</feature>
<evidence type="ECO:0000256" key="1">
    <source>
        <dbReference type="ARBA" id="ARBA00023015"/>
    </source>
</evidence>
<dbReference type="OrthoDB" id="4214267at2"/>
<evidence type="ECO:0000313" key="7">
    <source>
        <dbReference type="Proteomes" id="UP000192674"/>
    </source>
</evidence>
<dbReference type="InterPro" id="IPR011075">
    <property type="entry name" value="TetR_C"/>
</dbReference>
<evidence type="ECO:0000256" key="3">
    <source>
        <dbReference type="ARBA" id="ARBA00023163"/>
    </source>
</evidence>
<dbReference type="InterPro" id="IPR036271">
    <property type="entry name" value="Tet_transcr_reg_TetR-rel_C_sf"/>
</dbReference>
<keyword evidence="1" id="KW-0805">Transcription regulation</keyword>
<dbReference type="InterPro" id="IPR009057">
    <property type="entry name" value="Homeodomain-like_sf"/>
</dbReference>
<dbReference type="EMBL" id="FWXV01000003">
    <property type="protein sequence ID" value="SMD06182.1"/>
    <property type="molecule type" value="Genomic_DNA"/>
</dbReference>
<protein>
    <submittedName>
        <fullName evidence="6">Transcriptional regulator, TetR family</fullName>
    </submittedName>
</protein>
<organism evidence="6 7">
    <name type="scientific">Kibdelosporangium aridum</name>
    <dbReference type="NCBI Taxonomy" id="2030"/>
    <lineage>
        <taxon>Bacteria</taxon>
        <taxon>Bacillati</taxon>
        <taxon>Actinomycetota</taxon>
        <taxon>Actinomycetes</taxon>
        <taxon>Pseudonocardiales</taxon>
        <taxon>Pseudonocardiaceae</taxon>
        <taxon>Kibdelosporangium</taxon>
    </lineage>
</organism>
<evidence type="ECO:0000256" key="2">
    <source>
        <dbReference type="ARBA" id="ARBA00023125"/>
    </source>
</evidence>
<dbReference type="InterPro" id="IPR001647">
    <property type="entry name" value="HTH_TetR"/>
</dbReference>
<dbReference type="PANTHER" id="PTHR47506:SF6">
    <property type="entry name" value="HTH-TYPE TRANSCRIPTIONAL REPRESSOR NEMR"/>
    <property type="match status" value="1"/>
</dbReference>
<dbReference type="SUPFAM" id="SSF46689">
    <property type="entry name" value="Homeodomain-like"/>
    <property type="match status" value="1"/>
</dbReference>
<dbReference type="PROSITE" id="PS50977">
    <property type="entry name" value="HTH_TETR_2"/>
    <property type="match status" value="1"/>
</dbReference>
<sequence length="193" mass="21042">MRRTAAETREHILKVAHELFYWHGIRAVGIDKVAAEAGIAPTTLYRIFAAKDDLIAAYVDRSHDSSVAKFTEAADKAGPDPKDQLLAMFDSLIEQMNPAEFRGCACMMTLAEFPDPELPAHQKAIASKTWVRGRISELTARIEGVEDPEKLADQLVLIWEGANASAQALGVSGPAKHTREFAETTIAAAIGNR</sequence>
<feature type="DNA-binding region" description="H-T-H motif" evidence="4">
    <location>
        <begin position="29"/>
        <end position="48"/>
    </location>
</feature>
<reference evidence="6 7" key="1">
    <citation type="submission" date="2017-04" db="EMBL/GenBank/DDBJ databases">
        <authorList>
            <person name="Afonso C.L."/>
            <person name="Miller P.J."/>
            <person name="Scott M.A."/>
            <person name="Spackman E."/>
            <person name="Goraichik I."/>
            <person name="Dimitrov K.M."/>
            <person name="Suarez D.L."/>
            <person name="Swayne D.E."/>
        </authorList>
    </citation>
    <scope>NUCLEOTIDE SEQUENCE [LARGE SCALE GENOMIC DNA]</scope>
    <source>
        <strain evidence="6 7">DSM 43828</strain>
    </source>
</reference>
<keyword evidence="3" id="KW-0804">Transcription</keyword>
<dbReference type="Pfam" id="PF00440">
    <property type="entry name" value="TetR_N"/>
    <property type="match status" value="1"/>
</dbReference>
<dbReference type="PRINTS" id="PR00455">
    <property type="entry name" value="HTHTETR"/>
</dbReference>
<dbReference type="Proteomes" id="UP000192674">
    <property type="component" value="Unassembled WGS sequence"/>
</dbReference>
<keyword evidence="2 4" id="KW-0238">DNA-binding</keyword>
<keyword evidence="7" id="KW-1185">Reference proteome</keyword>